<dbReference type="Proteomes" id="UP000270094">
    <property type="component" value="Unassembled WGS sequence"/>
</dbReference>
<organism evidence="2 3">
    <name type="scientific">Strongylus vulgaris</name>
    <name type="common">Blood worm</name>
    <dbReference type="NCBI Taxonomy" id="40348"/>
    <lineage>
        <taxon>Eukaryota</taxon>
        <taxon>Metazoa</taxon>
        <taxon>Ecdysozoa</taxon>
        <taxon>Nematoda</taxon>
        <taxon>Chromadorea</taxon>
        <taxon>Rhabditida</taxon>
        <taxon>Rhabditina</taxon>
        <taxon>Rhabditomorpha</taxon>
        <taxon>Strongyloidea</taxon>
        <taxon>Strongylidae</taxon>
        <taxon>Strongylus</taxon>
    </lineage>
</organism>
<protein>
    <submittedName>
        <fullName evidence="2">Uncharacterized protein</fullName>
    </submittedName>
</protein>
<name>A0A3P7LP72_STRVU</name>
<evidence type="ECO:0000313" key="3">
    <source>
        <dbReference type="Proteomes" id="UP000270094"/>
    </source>
</evidence>
<keyword evidence="3" id="KW-1185">Reference proteome</keyword>
<dbReference type="EMBL" id="UYYB01128774">
    <property type="protein sequence ID" value="VDM84255.1"/>
    <property type="molecule type" value="Genomic_DNA"/>
</dbReference>
<evidence type="ECO:0000313" key="2">
    <source>
        <dbReference type="EMBL" id="VDM84255.1"/>
    </source>
</evidence>
<dbReference type="AlphaFoldDB" id="A0A3P7LP72"/>
<feature type="compositionally biased region" description="Polar residues" evidence="1">
    <location>
        <begin position="26"/>
        <end position="48"/>
    </location>
</feature>
<feature type="region of interest" description="Disordered" evidence="1">
    <location>
        <begin position="1"/>
        <end position="54"/>
    </location>
</feature>
<sequence length="54" mass="5623">MADPPKYLVDAQPNYVRSSAEIPPSATGNSATTAGQQPATTRWFSNDVQAGASV</sequence>
<accession>A0A3P7LP72</accession>
<gene>
    <name evidence="2" type="ORF">SVUK_LOCUS19253</name>
</gene>
<evidence type="ECO:0000256" key="1">
    <source>
        <dbReference type="SAM" id="MobiDB-lite"/>
    </source>
</evidence>
<proteinExistence type="predicted"/>
<reference evidence="2 3" key="1">
    <citation type="submission" date="2018-11" db="EMBL/GenBank/DDBJ databases">
        <authorList>
            <consortium name="Pathogen Informatics"/>
        </authorList>
    </citation>
    <scope>NUCLEOTIDE SEQUENCE [LARGE SCALE GENOMIC DNA]</scope>
</reference>